<comment type="function">
    <text evidence="9 10">Catalyzes the ferrous insertion into protoporphyrin IX.</text>
</comment>
<dbReference type="PANTHER" id="PTHR11108">
    <property type="entry name" value="FERROCHELATASE"/>
    <property type="match status" value="1"/>
</dbReference>
<dbReference type="EC" id="4.98.1.1" evidence="9 10"/>
<evidence type="ECO:0000256" key="10">
    <source>
        <dbReference type="RuleBase" id="RU000607"/>
    </source>
</evidence>
<dbReference type="HAMAP" id="MF_00323">
    <property type="entry name" value="Ferrochelatase"/>
    <property type="match status" value="1"/>
</dbReference>
<dbReference type="FunFam" id="3.40.50.1400:FF:000002">
    <property type="entry name" value="Ferrochelatase"/>
    <property type="match status" value="1"/>
</dbReference>
<dbReference type="InterPro" id="IPR001015">
    <property type="entry name" value="Ferrochelatase"/>
</dbReference>
<comment type="pathway">
    <text evidence="9 10">Porphyrin-containing compound metabolism; protoheme biosynthesis; protoheme from protoporphyrin-IX: step 1/1.</text>
</comment>
<comment type="subcellular location">
    <subcellularLocation>
        <location evidence="9 10">Cytoplasm</location>
    </subcellularLocation>
</comment>
<dbReference type="RefSeq" id="WP_026817425.1">
    <property type="nucleotide sequence ID" value="NZ_AUFF01000009.1"/>
</dbReference>
<dbReference type="CDD" id="cd03411">
    <property type="entry name" value="Ferrochelatase_N"/>
    <property type="match status" value="1"/>
</dbReference>
<keyword evidence="3 9" id="KW-0479">Metal-binding</keyword>
<evidence type="ECO:0000256" key="7">
    <source>
        <dbReference type="ARBA" id="ARBA00023244"/>
    </source>
</evidence>
<comment type="caution">
    <text evidence="11">The sequence shown here is derived from an EMBL/GenBank/DDBJ whole genome shotgun (WGS) entry which is preliminary data.</text>
</comment>
<evidence type="ECO:0000313" key="11">
    <source>
        <dbReference type="EMBL" id="KFN49549.1"/>
    </source>
</evidence>
<dbReference type="EMBL" id="AWXU01000033">
    <property type="protein sequence ID" value="KFN49549.1"/>
    <property type="molecule type" value="Genomic_DNA"/>
</dbReference>
<dbReference type="CDD" id="cd00419">
    <property type="entry name" value="Ferrochelatase_C"/>
    <property type="match status" value="1"/>
</dbReference>
<organism evidence="11 12">
    <name type="scientific">Arenimonas composti TR7-09 = DSM 18010</name>
    <dbReference type="NCBI Taxonomy" id="1121013"/>
    <lineage>
        <taxon>Bacteria</taxon>
        <taxon>Pseudomonadati</taxon>
        <taxon>Pseudomonadota</taxon>
        <taxon>Gammaproteobacteria</taxon>
        <taxon>Lysobacterales</taxon>
        <taxon>Lysobacteraceae</taxon>
        <taxon>Arenimonas</taxon>
    </lineage>
</organism>
<dbReference type="InterPro" id="IPR019772">
    <property type="entry name" value="Ferrochelatase_AS"/>
</dbReference>
<comment type="similarity">
    <text evidence="1 9 10">Belongs to the ferrochelatase family.</text>
</comment>
<dbReference type="PANTHER" id="PTHR11108:SF1">
    <property type="entry name" value="FERROCHELATASE, MITOCHONDRIAL"/>
    <property type="match status" value="1"/>
</dbReference>
<protein>
    <recommendedName>
        <fullName evidence="9 10">Ferrochelatase</fullName>
        <ecNumber evidence="9 10">4.98.1.1</ecNumber>
    </recommendedName>
    <alternativeName>
        <fullName evidence="9">Heme synthase</fullName>
    </alternativeName>
    <alternativeName>
        <fullName evidence="9">Protoheme ferro-lyase</fullName>
    </alternativeName>
</protein>
<dbReference type="GO" id="GO:0004325">
    <property type="term" value="F:ferrochelatase activity"/>
    <property type="evidence" value="ECO:0007669"/>
    <property type="project" value="UniProtKB-UniRule"/>
</dbReference>
<dbReference type="Pfam" id="PF00762">
    <property type="entry name" value="Ferrochelatase"/>
    <property type="match status" value="1"/>
</dbReference>
<evidence type="ECO:0000256" key="6">
    <source>
        <dbReference type="ARBA" id="ARBA00023239"/>
    </source>
</evidence>
<evidence type="ECO:0000256" key="9">
    <source>
        <dbReference type="HAMAP-Rule" id="MF_00323"/>
    </source>
</evidence>
<dbReference type="Gene3D" id="3.40.50.1400">
    <property type="match status" value="2"/>
</dbReference>
<reference evidence="11 12" key="1">
    <citation type="submission" date="2013-09" db="EMBL/GenBank/DDBJ databases">
        <title>Genome sequencing of Arenimonas composti.</title>
        <authorList>
            <person name="Chen F."/>
            <person name="Wang G."/>
        </authorList>
    </citation>
    <scope>NUCLEOTIDE SEQUENCE [LARGE SCALE GENOMIC DNA]</scope>
    <source>
        <strain evidence="11 12">TR7-09</strain>
    </source>
</reference>
<dbReference type="STRING" id="1121013.GCA_000426365_02500"/>
<dbReference type="UniPathway" id="UPA00252">
    <property type="reaction ID" value="UER00325"/>
</dbReference>
<evidence type="ECO:0000313" key="12">
    <source>
        <dbReference type="Proteomes" id="UP000029391"/>
    </source>
</evidence>
<name>A0A091BFG6_9GAMM</name>
<keyword evidence="4 9" id="KW-0408">Iron</keyword>
<feature type="binding site" evidence="9">
    <location>
        <position position="205"/>
    </location>
    <ligand>
        <name>Fe(2+)</name>
        <dbReference type="ChEBI" id="CHEBI:29033"/>
    </ligand>
</feature>
<evidence type="ECO:0000256" key="5">
    <source>
        <dbReference type="ARBA" id="ARBA00023133"/>
    </source>
</evidence>
<dbReference type="eggNOG" id="COG0276">
    <property type="taxonomic scope" value="Bacteria"/>
</dbReference>
<feature type="binding site" evidence="9">
    <location>
        <position position="286"/>
    </location>
    <ligand>
        <name>Fe(2+)</name>
        <dbReference type="ChEBI" id="CHEBI:29033"/>
    </ligand>
</feature>
<dbReference type="InterPro" id="IPR033644">
    <property type="entry name" value="Ferrochelatase_C"/>
</dbReference>
<comment type="catalytic activity">
    <reaction evidence="8">
        <text>Fe-coproporphyrin III + 2 H(+) = coproporphyrin III + Fe(2+)</text>
        <dbReference type="Rhea" id="RHEA:49572"/>
        <dbReference type="ChEBI" id="CHEBI:15378"/>
        <dbReference type="ChEBI" id="CHEBI:29033"/>
        <dbReference type="ChEBI" id="CHEBI:68438"/>
        <dbReference type="ChEBI" id="CHEBI:131725"/>
        <dbReference type="EC" id="4.99.1.9"/>
    </reaction>
    <physiologicalReaction direction="right-to-left" evidence="8">
        <dbReference type="Rhea" id="RHEA:49574"/>
    </physiologicalReaction>
</comment>
<dbReference type="Proteomes" id="UP000029391">
    <property type="component" value="Unassembled WGS sequence"/>
</dbReference>
<comment type="catalytic activity">
    <reaction evidence="9 10">
        <text>heme b + 2 H(+) = protoporphyrin IX + Fe(2+)</text>
        <dbReference type="Rhea" id="RHEA:22584"/>
        <dbReference type="ChEBI" id="CHEBI:15378"/>
        <dbReference type="ChEBI" id="CHEBI:29033"/>
        <dbReference type="ChEBI" id="CHEBI:57306"/>
        <dbReference type="ChEBI" id="CHEBI:60344"/>
        <dbReference type="EC" id="4.98.1.1"/>
    </reaction>
</comment>
<keyword evidence="2 9" id="KW-0963">Cytoplasm</keyword>
<dbReference type="GO" id="GO:0006783">
    <property type="term" value="P:heme biosynthetic process"/>
    <property type="evidence" value="ECO:0007669"/>
    <property type="project" value="UniProtKB-UniRule"/>
</dbReference>
<evidence type="ECO:0000256" key="3">
    <source>
        <dbReference type="ARBA" id="ARBA00022723"/>
    </source>
</evidence>
<proteinExistence type="inferred from homology"/>
<dbReference type="PROSITE" id="PS00534">
    <property type="entry name" value="FERROCHELATASE"/>
    <property type="match status" value="1"/>
</dbReference>
<keyword evidence="7 9" id="KW-0627">Porphyrin biosynthesis</keyword>
<dbReference type="NCBIfam" id="TIGR00109">
    <property type="entry name" value="hemH"/>
    <property type="match status" value="1"/>
</dbReference>
<dbReference type="InterPro" id="IPR033659">
    <property type="entry name" value="Ferrochelatase_N"/>
</dbReference>
<dbReference type="SUPFAM" id="SSF53800">
    <property type="entry name" value="Chelatase"/>
    <property type="match status" value="1"/>
</dbReference>
<dbReference type="GO" id="GO:0046872">
    <property type="term" value="F:metal ion binding"/>
    <property type="evidence" value="ECO:0007669"/>
    <property type="project" value="UniProtKB-KW"/>
</dbReference>
<keyword evidence="5 9" id="KW-0350">Heme biosynthesis</keyword>
<keyword evidence="6 9" id="KW-0456">Lyase</keyword>
<dbReference type="GO" id="GO:0005737">
    <property type="term" value="C:cytoplasm"/>
    <property type="evidence" value="ECO:0007669"/>
    <property type="project" value="UniProtKB-SubCell"/>
</dbReference>
<evidence type="ECO:0000256" key="8">
    <source>
        <dbReference type="ARBA" id="ARBA00024536"/>
    </source>
</evidence>
<keyword evidence="12" id="KW-1185">Reference proteome</keyword>
<accession>A0A091BFG6</accession>
<evidence type="ECO:0000256" key="1">
    <source>
        <dbReference type="ARBA" id="ARBA00007718"/>
    </source>
</evidence>
<evidence type="ECO:0000256" key="2">
    <source>
        <dbReference type="ARBA" id="ARBA00022490"/>
    </source>
</evidence>
<dbReference type="AlphaFoldDB" id="A0A091BFG6"/>
<gene>
    <name evidence="9" type="primary">hemH</name>
    <name evidence="11" type="ORF">P873_10370</name>
</gene>
<dbReference type="OrthoDB" id="9809741at2"/>
<sequence length="336" mass="36997">MSSRFRDAPTAAGPGRTGLLLVNLGTPDAPTPAAVRRYLGEFLSDRRVVELPPLLWQLLLRLVILPVRGGRSAANYRKIWLREGSPLLVYTARLAGELQHALPELIVRPAMRYGTPSIPAVLREMQAAGMTRLLVLPLYPQYSASTTASVFDAVAAELKTWRRVPALRLVADYHLDTGWLDALEARVRAHWDLHGRAAHLLLSFHGIPQRFERAGDPYPRQCEAGARALAQRLGLADADWTLTYQSRFGREPWLEPATDRVLDTLAQSGIDTVDVICPGFAVDCLETLEEIAMQNDEAFRTAGGHALRYIGALNESAGHVAALAGIARRHLQGWPA</sequence>
<evidence type="ECO:0000256" key="4">
    <source>
        <dbReference type="ARBA" id="ARBA00023004"/>
    </source>
</evidence>